<dbReference type="Proteomes" id="UP001151760">
    <property type="component" value="Unassembled WGS sequence"/>
</dbReference>
<feature type="compositionally biased region" description="Basic and acidic residues" evidence="1">
    <location>
        <begin position="125"/>
        <end position="153"/>
    </location>
</feature>
<name>A0ABQ4WGU9_9ASTR</name>
<gene>
    <name evidence="2" type="ORF">Tco_0625447</name>
</gene>
<reference evidence="2" key="2">
    <citation type="submission" date="2022-01" db="EMBL/GenBank/DDBJ databases">
        <authorList>
            <person name="Yamashiro T."/>
            <person name="Shiraishi A."/>
            <person name="Satake H."/>
            <person name="Nakayama K."/>
        </authorList>
    </citation>
    <scope>NUCLEOTIDE SEQUENCE</scope>
</reference>
<evidence type="ECO:0000313" key="2">
    <source>
        <dbReference type="EMBL" id="GJS52085.1"/>
    </source>
</evidence>
<feature type="region of interest" description="Disordered" evidence="1">
    <location>
        <begin position="104"/>
        <end position="171"/>
    </location>
</feature>
<sequence>MASGGSDRKAKDALSKLLQMGTLQRELWRSRPTTLGEAFFLARIAEARFEESVKNRFGPSKYEDLQGALSKLLQLGLELNLQHELLVSRPTTLGDASSLARITEARFEDENNQAVDTNVGDQEDPDVKDKQEVKKVDDQEIENIKDEEGKNVEDQQVSEADDDTNNDDFDC</sequence>
<accession>A0ABQ4WGU9</accession>
<protein>
    <submittedName>
        <fullName evidence="2">Uncharacterized protein</fullName>
    </submittedName>
</protein>
<feature type="compositionally biased region" description="Acidic residues" evidence="1">
    <location>
        <begin position="159"/>
        <end position="171"/>
    </location>
</feature>
<evidence type="ECO:0000313" key="3">
    <source>
        <dbReference type="Proteomes" id="UP001151760"/>
    </source>
</evidence>
<organism evidence="2 3">
    <name type="scientific">Tanacetum coccineum</name>
    <dbReference type="NCBI Taxonomy" id="301880"/>
    <lineage>
        <taxon>Eukaryota</taxon>
        <taxon>Viridiplantae</taxon>
        <taxon>Streptophyta</taxon>
        <taxon>Embryophyta</taxon>
        <taxon>Tracheophyta</taxon>
        <taxon>Spermatophyta</taxon>
        <taxon>Magnoliopsida</taxon>
        <taxon>eudicotyledons</taxon>
        <taxon>Gunneridae</taxon>
        <taxon>Pentapetalae</taxon>
        <taxon>asterids</taxon>
        <taxon>campanulids</taxon>
        <taxon>Asterales</taxon>
        <taxon>Asteraceae</taxon>
        <taxon>Asteroideae</taxon>
        <taxon>Anthemideae</taxon>
        <taxon>Anthemidinae</taxon>
        <taxon>Tanacetum</taxon>
    </lineage>
</organism>
<comment type="caution">
    <text evidence="2">The sequence shown here is derived from an EMBL/GenBank/DDBJ whole genome shotgun (WGS) entry which is preliminary data.</text>
</comment>
<keyword evidence="3" id="KW-1185">Reference proteome</keyword>
<evidence type="ECO:0000256" key="1">
    <source>
        <dbReference type="SAM" id="MobiDB-lite"/>
    </source>
</evidence>
<proteinExistence type="predicted"/>
<dbReference type="EMBL" id="BQNB010008631">
    <property type="protein sequence ID" value="GJS52085.1"/>
    <property type="molecule type" value="Genomic_DNA"/>
</dbReference>
<reference evidence="2" key="1">
    <citation type="journal article" date="2022" name="Int. J. Mol. Sci.">
        <title>Draft Genome of Tanacetum Coccineum: Genomic Comparison of Closely Related Tanacetum-Family Plants.</title>
        <authorList>
            <person name="Yamashiro T."/>
            <person name="Shiraishi A."/>
            <person name="Nakayama K."/>
            <person name="Satake H."/>
        </authorList>
    </citation>
    <scope>NUCLEOTIDE SEQUENCE</scope>
</reference>